<proteinExistence type="predicted"/>
<reference evidence="1" key="1">
    <citation type="journal article" date="2015" name="Nature">
        <title>Complex archaea that bridge the gap between prokaryotes and eukaryotes.</title>
        <authorList>
            <person name="Spang A."/>
            <person name="Saw J.H."/>
            <person name="Jorgensen S.L."/>
            <person name="Zaremba-Niedzwiedzka K."/>
            <person name="Martijn J."/>
            <person name="Lind A.E."/>
            <person name="van Eijk R."/>
            <person name="Schleper C."/>
            <person name="Guy L."/>
            <person name="Ettema T.J."/>
        </authorList>
    </citation>
    <scope>NUCLEOTIDE SEQUENCE</scope>
</reference>
<sequence>MTTKIISSKLDALKVDLTNTLMPPVQRIAEMKAALGIEWSPEQGSVLLCDAREVLGAGGERAGKSWVGANYLNIRDAAWDGELYWIVGKDYDRCQKEFEYTAQAMLKLNVVQASEVHTPHSGQWYMKLISGTVIKTWSLQDWLKVGSEAPKGIVICEVAQISHTEYLRLTDRTAEKRGWVIGTGTFEGSLGWFPELWKLYQLPGQSGQSFSYPTWSNLAIFKGGYDDPEIQRLRDKYVDRLDYFMERFGGVPSPPKGLV</sequence>
<name>A0A0F9B945_9ZZZZ</name>
<comment type="caution">
    <text evidence="1">The sequence shown here is derived from an EMBL/GenBank/DDBJ whole genome shotgun (WGS) entry which is preliminary data.</text>
</comment>
<dbReference type="InterPro" id="IPR027417">
    <property type="entry name" value="P-loop_NTPase"/>
</dbReference>
<feature type="non-terminal residue" evidence="1">
    <location>
        <position position="259"/>
    </location>
</feature>
<dbReference type="AlphaFoldDB" id="A0A0F9B945"/>
<protein>
    <recommendedName>
        <fullName evidence="2">Terminase large subunit gp17-like C-terminal domain-containing protein</fullName>
    </recommendedName>
</protein>
<gene>
    <name evidence="1" type="ORF">LCGC14_2475140</name>
</gene>
<evidence type="ECO:0008006" key="2">
    <source>
        <dbReference type="Google" id="ProtNLM"/>
    </source>
</evidence>
<organism evidence="1">
    <name type="scientific">marine sediment metagenome</name>
    <dbReference type="NCBI Taxonomy" id="412755"/>
    <lineage>
        <taxon>unclassified sequences</taxon>
        <taxon>metagenomes</taxon>
        <taxon>ecological metagenomes</taxon>
    </lineage>
</organism>
<dbReference type="EMBL" id="LAZR01038856">
    <property type="protein sequence ID" value="KKL18474.1"/>
    <property type="molecule type" value="Genomic_DNA"/>
</dbReference>
<dbReference type="Gene3D" id="3.40.50.300">
    <property type="entry name" value="P-loop containing nucleotide triphosphate hydrolases"/>
    <property type="match status" value="1"/>
</dbReference>
<accession>A0A0F9B945</accession>
<evidence type="ECO:0000313" key="1">
    <source>
        <dbReference type="EMBL" id="KKL18474.1"/>
    </source>
</evidence>